<name>A0ABV4KAE4_9BACT</name>
<reference evidence="1 2" key="1">
    <citation type="submission" date="2024-08" db="EMBL/GenBank/DDBJ databases">
        <title>Sulfate-reducing bacteria isolated from formation water of the oil field in Kazakhstan and description of Pseudodesulfovibrio sp.</title>
        <authorList>
            <person name="Bidzhieva S.K."/>
            <person name="Tourova T.P."/>
            <person name="Grouzdev D.S."/>
            <person name="Beletsky A.V."/>
            <person name="Sokolova D.S."/>
            <person name="Samigullina S.R."/>
            <person name="Poltaraus A.B."/>
            <person name="Avtukh A.N."/>
            <person name="Tereshina V.M."/>
            <person name="Zhaparov N.S."/>
            <person name="Mardanov A.V."/>
            <person name="Nazina T.N."/>
        </authorList>
    </citation>
    <scope>NUCLEOTIDE SEQUENCE [LARGE SCALE GENOMIC DNA]</scope>
    <source>
        <strain evidence="1 2">9FUS</strain>
    </source>
</reference>
<comment type="caution">
    <text evidence="1">The sequence shown here is derived from an EMBL/GenBank/DDBJ whole genome shotgun (WGS) entry which is preliminary data.</text>
</comment>
<sequence>MRMVTVDAGALVSKGQDKGISQNNLRRGLAKLRGQGGTSNTILANGLENALVASEQHPDKDVAAAVRDAIESLLQELEII</sequence>
<evidence type="ECO:0000313" key="1">
    <source>
        <dbReference type="EMBL" id="MEZ7198808.1"/>
    </source>
</evidence>
<dbReference type="Proteomes" id="UP001568698">
    <property type="component" value="Unassembled WGS sequence"/>
</dbReference>
<protein>
    <submittedName>
        <fullName evidence="1">Uncharacterized protein</fullName>
    </submittedName>
</protein>
<gene>
    <name evidence="1" type="ORF">AB6M95_18830</name>
</gene>
<keyword evidence="2" id="KW-1185">Reference proteome</keyword>
<dbReference type="RefSeq" id="WP_371388286.1">
    <property type="nucleotide sequence ID" value="NZ_JBGLYH010000098.1"/>
</dbReference>
<proteinExistence type="predicted"/>
<evidence type="ECO:0000313" key="2">
    <source>
        <dbReference type="Proteomes" id="UP001568698"/>
    </source>
</evidence>
<dbReference type="EMBL" id="JBGLYH010000098">
    <property type="protein sequence ID" value="MEZ7198808.1"/>
    <property type="molecule type" value="Genomic_DNA"/>
</dbReference>
<accession>A0ABV4KAE4</accession>
<organism evidence="1 2">
    <name type="scientific">Pseudodesulfovibrio karagichevae</name>
    <dbReference type="NCBI Taxonomy" id="3239305"/>
    <lineage>
        <taxon>Bacteria</taxon>
        <taxon>Pseudomonadati</taxon>
        <taxon>Thermodesulfobacteriota</taxon>
        <taxon>Desulfovibrionia</taxon>
        <taxon>Desulfovibrionales</taxon>
        <taxon>Desulfovibrionaceae</taxon>
    </lineage>
</organism>